<dbReference type="SUPFAM" id="SSF55681">
    <property type="entry name" value="Class II aaRS and biotin synthetases"/>
    <property type="match status" value="1"/>
</dbReference>
<evidence type="ECO:0000313" key="8">
    <source>
        <dbReference type="Proteomes" id="UP000219338"/>
    </source>
</evidence>
<evidence type="ECO:0000256" key="4">
    <source>
        <dbReference type="ARBA" id="ARBA00022679"/>
    </source>
</evidence>
<keyword evidence="5" id="KW-0012">Acyltransferase</keyword>
<keyword evidence="4" id="KW-0808">Transferase</keyword>
<dbReference type="Proteomes" id="UP000219338">
    <property type="component" value="Unassembled WGS sequence"/>
</dbReference>
<dbReference type="EMBL" id="FUEG01000006">
    <property type="protein sequence ID" value="SJL05845.1"/>
    <property type="molecule type" value="Genomic_DNA"/>
</dbReference>
<dbReference type="AlphaFoldDB" id="A0A284RAP5"/>
<dbReference type="PANTHER" id="PTHR10993">
    <property type="entry name" value="OCTANOYLTRANSFERASE"/>
    <property type="match status" value="1"/>
</dbReference>
<dbReference type="STRING" id="47428.A0A284RAP5"/>
<dbReference type="InterPro" id="IPR045864">
    <property type="entry name" value="aa-tRNA-synth_II/BPL/LPL"/>
</dbReference>
<dbReference type="InterPro" id="IPR004143">
    <property type="entry name" value="BPL_LPL_catalytic"/>
</dbReference>
<organism evidence="7 8">
    <name type="scientific">Armillaria ostoyae</name>
    <name type="common">Armillaria root rot fungus</name>
    <dbReference type="NCBI Taxonomy" id="47428"/>
    <lineage>
        <taxon>Eukaryota</taxon>
        <taxon>Fungi</taxon>
        <taxon>Dikarya</taxon>
        <taxon>Basidiomycota</taxon>
        <taxon>Agaricomycotina</taxon>
        <taxon>Agaricomycetes</taxon>
        <taxon>Agaricomycetidae</taxon>
        <taxon>Agaricales</taxon>
        <taxon>Marasmiineae</taxon>
        <taxon>Physalacriaceae</taxon>
        <taxon>Armillaria</taxon>
    </lineage>
</organism>
<dbReference type="PROSITE" id="PS51733">
    <property type="entry name" value="BPL_LPL_CATALYTIC"/>
    <property type="match status" value="1"/>
</dbReference>
<keyword evidence="8" id="KW-1185">Reference proteome</keyword>
<dbReference type="Pfam" id="PF13460">
    <property type="entry name" value="NAD_binding_10"/>
    <property type="match status" value="1"/>
</dbReference>
<comment type="pathway">
    <text evidence="1">Protein modification; protein lipoylation via endogenous pathway; protein N(6)-(lipoyl)lysine from octanoyl-[acyl-carrier-protein]: step 1/2.</text>
</comment>
<dbReference type="EC" id="2.3.1.181" evidence="3"/>
<dbReference type="SUPFAM" id="SSF51735">
    <property type="entry name" value="NAD(P)-binding Rossmann-fold domains"/>
    <property type="match status" value="1"/>
</dbReference>
<dbReference type="PROSITE" id="PS01313">
    <property type="entry name" value="LIPB"/>
    <property type="match status" value="1"/>
</dbReference>
<dbReference type="Pfam" id="PF21948">
    <property type="entry name" value="LplA-B_cat"/>
    <property type="match status" value="1"/>
</dbReference>
<dbReference type="GO" id="GO:0009249">
    <property type="term" value="P:protein lipoylation"/>
    <property type="evidence" value="ECO:0007669"/>
    <property type="project" value="InterPro"/>
</dbReference>
<dbReference type="InterPro" id="IPR036291">
    <property type="entry name" value="NAD(P)-bd_dom_sf"/>
</dbReference>
<evidence type="ECO:0000256" key="3">
    <source>
        <dbReference type="ARBA" id="ARBA00012334"/>
    </source>
</evidence>
<name>A0A284RAP5_ARMOS</name>
<evidence type="ECO:0000256" key="2">
    <source>
        <dbReference type="ARBA" id="ARBA00007907"/>
    </source>
</evidence>
<dbReference type="Gene3D" id="3.30.930.10">
    <property type="entry name" value="Bira Bifunctional Protein, Domain 2"/>
    <property type="match status" value="1"/>
</dbReference>
<evidence type="ECO:0000313" key="7">
    <source>
        <dbReference type="EMBL" id="SJL05845.1"/>
    </source>
</evidence>
<dbReference type="Gene3D" id="3.40.50.720">
    <property type="entry name" value="NAD(P)-binding Rossmann-like Domain"/>
    <property type="match status" value="1"/>
</dbReference>
<evidence type="ECO:0000259" key="6">
    <source>
        <dbReference type="PROSITE" id="PS51733"/>
    </source>
</evidence>
<dbReference type="OrthoDB" id="19908at2759"/>
<evidence type="ECO:0000256" key="5">
    <source>
        <dbReference type="ARBA" id="ARBA00023315"/>
    </source>
</evidence>
<comment type="similarity">
    <text evidence="2">Belongs to the LipB family.</text>
</comment>
<accession>A0A284RAP5</accession>
<dbReference type="InterPro" id="IPR020605">
    <property type="entry name" value="Octanoyltransferase_CS"/>
</dbReference>
<sequence>MHLPPIFYHYFHSPLPYSTTLVLQETLHVLQLAARNSTKSHASHPDLLLLLQHRPVYTAGRRQHADSTQGDRRRLTNTGADFVSTARGGEYTFHGPGQIVGYPLLDLGRTSPAMGIRDYICRMQKTLEVHLKEAHGLDHVPSDHTGVFLDAHTKVASIGVQVRHRLTTHGFAMNITREPEPWFDRVVACGLDGVRAGSIESATNTKIRVEDEIPGLVSRFGRMYEREMVPLDLSNDVPIITEIKTMEQMGRDAGDWKSAPIFHPQTFTSTMRLLILGGTGPAGILLIRQVLATVPSPFVVVYARNPSKLPTDLTSSSSVKVIQGQLDDAEKLSQAMEAIDAVLSALGPAQDHPADKPLTRGYTTIIQVMHEHNVKRLIVLGTASISDPNDKFSIPFFLMVSTVKIVAHTAYEDVVAFGNLIRAQDDLDWTIVRVPILRNGEKTDVHAGYIGQVGIFLDRTAFAAFTAKEFLEPQWIKKIVAISS</sequence>
<dbReference type="UniPathway" id="UPA00538">
    <property type="reaction ID" value="UER00592"/>
</dbReference>
<dbReference type="InterPro" id="IPR016040">
    <property type="entry name" value="NAD(P)-bd_dom"/>
</dbReference>
<dbReference type="InterPro" id="IPR000544">
    <property type="entry name" value="Octanoyltransferase"/>
</dbReference>
<gene>
    <name evidence="7" type="ORF">ARMOST_09181</name>
</gene>
<reference evidence="8" key="1">
    <citation type="journal article" date="2017" name="Nat. Ecol. Evol.">
        <title>Genome expansion and lineage-specific genetic innovations in the forest pathogenic fungi Armillaria.</title>
        <authorList>
            <person name="Sipos G."/>
            <person name="Prasanna A.N."/>
            <person name="Walter M.C."/>
            <person name="O'Connor E."/>
            <person name="Balint B."/>
            <person name="Krizsan K."/>
            <person name="Kiss B."/>
            <person name="Hess J."/>
            <person name="Varga T."/>
            <person name="Slot J."/>
            <person name="Riley R."/>
            <person name="Boka B."/>
            <person name="Rigling D."/>
            <person name="Barry K."/>
            <person name="Lee J."/>
            <person name="Mihaltcheva S."/>
            <person name="LaButti K."/>
            <person name="Lipzen A."/>
            <person name="Waldron R."/>
            <person name="Moloney N.M."/>
            <person name="Sperisen C."/>
            <person name="Kredics L."/>
            <person name="Vagvoelgyi C."/>
            <person name="Patrignani A."/>
            <person name="Fitzpatrick D."/>
            <person name="Nagy I."/>
            <person name="Doyle S."/>
            <person name="Anderson J.B."/>
            <person name="Grigoriev I.V."/>
            <person name="Gueldener U."/>
            <person name="Muensterkoetter M."/>
            <person name="Nagy L.G."/>
        </authorList>
    </citation>
    <scope>NUCLEOTIDE SEQUENCE [LARGE SCALE GENOMIC DNA]</scope>
    <source>
        <strain evidence="8">C18/9</strain>
    </source>
</reference>
<proteinExistence type="inferred from homology"/>
<dbReference type="GO" id="GO:0033819">
    <property type="term" value="F:lipoyl(octanoyl) transferase activity"/>
    <property type="evidence" value="ECO:0007669"/>
    <property type="project" value="UniProtKB-EC"/>
</dbReference>
<dbReference type="NCBIfam" id="TIGR00214">
    <property type="entry name" value="lipB"/>
    <property type="match status" value="1"/>
</dbReference>
<dbReference type="PANTHER" id="PTHR10993:SF7">
    <property type="entry name" value="LIPOYLTRANSFERASE 2, MITOCHONDRIAL-RELATED"/>
    <property type="match status" value="1"/>
</dbReference>
<protein>
    <recommendedName>
        <fullName evidence="3">lipoyl(octanoyl) transferase</fullName>
        <ecNumber evidence="3">2.3.1.181</ecNumber>
    </recommendedName>
</protein>
<feature type="domain" description="BPL/LPL catalytic" evidence="6">
    <location>
        <begin position="42"/>
        <end position="228"/>
    </location>
</feature>
<evidence type="ECO:0000256" key="1">
    <source>
        <dbReference type="ARBA" id="ARBA00004821"/>
    </source>
</evidence>